<organism evidence="1">
    <name type="scientific">Fusarium oxysporum f. sp. vasinfectum 25433</name>
    <dbReference type="NCBI Taxonomy" id="1089449"/>
    <lineage>
        <taxon>Eukaryota</taxon>
        <taxon>Fungi</taxon>
        <taxon>Dikarya</taxon>
        <taxon>Ascomycota</taxon>
        <taxon>Pezizomycotina</taxon>
        <taxon>Sordariomycetes</taxon>
        <taxon>Hypocreomycetidae</taxon>
        <taxon>Hypocreales</taxon>
        <taxon>Nectriaceae</taxon>
        <taxon>Fusarium</taxon>
        <taxon>Fusarium oxysporum species complex</taxon>
    </lineage>
</organism>
<dbReference type="HOGENOM" id="CLU_162135_0_0_1"/>
<dbReference type="AlphaFoldDB" id="X0KVB9"/>
<dbReference type="EMBL" id="KK035403">
    <property type="protein sequence ID" value="EXM12727.1"/>
    <property type="molecule type" value="Genomic_DNA"/>
</dbReference>
<accession>X0KVB9</accession>
<reference evidence="1" key="2">
    <citation type="submission" date="2014-03" db="EMBL/GenBank/DDBJ databases">
        <title>The Genome Annotation of Fusarium oxysporum Cotton.</title>
        <authorList>
            <consortium name="The Broad Institute Genomics Platform"/>
            <person name="Ma L.-J."/>
            <person name="Corby-Kistler H."/>
            <person name="Broz K."/>
            <person name="Gale L.R."/>
            <person name="Jonkers W."/>
            <person name="O'Donnell K."/>
            <person name="Ploetz R."/>
            <person name="Steinberg C."/>
            <person name="Schwartz D.C."/>
            <person name="VanEtten H."/>
            <person name="Zhou S."/>
            <person name="Young S.K."/>
            <person name="Zeng Q."/>
            <person name="Gargeya S."/>
            <person name="Fitzgerald M."/>
            <person name="Abouelleil A."/>
            <person name="Alvarado L."/>
            <person name="Chapman S.B."/>
            <person name="Gainer-Dewar J."/>
            <person name="Goldberg J."/>
            <person name="Griggs A."/>
            <person name="Gujja S."/>
            <person name="Hansen M."/>
            <person name="Howarth C."/>
            <person name="Imamovic A."/>
            <person name="Ireland A."/>
            <person name="Larimer J."/>
            <person name="McCowan C."/>
            <person name="Murphy C."/>
            <person name="Pearson M."/>
            <person name="Poon T.W."/>
            <person name="Priest M."/>
            <person name="Roberts A."/>
            <person name="Saif S."/>
            <person name="Shea T."/>
            <person name="Sykes S."/>
            <person name="Wortman J."/>
            <person name="Nusbaum C."/>
            <person name="Birren B."/>
        </authorList>
    </citation>
    <scope>NUCLEOTIDE SEQUENCE</scope>
    <source>
        <strain evidence="1">25433</strain>
    </source>
</reference>
<sequence length="110" mass="12235">MADKHDYCACQQWTNGPVDHAATARVAKNTCSGYVWGPYELDATSGTMWNKHSPGPRFDGTYLQNMIKGWKIDGDTFHQQCIDQKAKDSTCFSCSSLQQNGDGRIQCNHG</sequence>
<reference evidence="1" key="1">
    <citation type="submission" date="2011-11" db="EMBL/GenBank/DDBJ databases">
        <title>The Genome Sequence of Fusarium oxysporum Cotton.</title>
        <authorList>
            <consortium name="The Broad Institute Genome Sequencing Platform"/>
            <person name="Ma L.-J."/>
            <person name="Gale L.R."/>
            <person name="Schwartz D.C."/>
            <person name="Zhou S."/>
            <person name="Corby-Kistler H."/>
            <person name="Young S.K."/>
            <person name="Zeng Q."/>
            <person name="Gargeya S."/>
            <person name="Fitzgerald M."/>
            <person name="Haas B."/>
            <person name="Abouelleil A."/>
            <person name="Alvarado L."/>
            <person name="Arachchi H.M."/>
            <person name="Berlin A."/>
            <person name="Brown A."/>
            <person name="Chapman S.B."/>
            <person name="Chen Z."/>
            <person name="Dunbar C."/>
            <person name="Freedman E."/>
            <person name="Gearin G."/>
            <person name="Goldberg J."/>
            <person name="Griggs A."/>
            <person name="Gujja S."/>
            <person name="Heiman D."/>
            <person name="Howarth C."/>
            <person name="Larson L."/>
            <person name="Lui A."/>
            <person name="MacDonald P.J.P."/>
            <person name="Montmayeur A."/>
            <person name="Murphy C."/>
            <person name="Neiman D."/>
            <person name="Pearson M."/>
            <person name="Priest M."/>
            <person name="Roberts A."/>
            <person name="Saif S."/>
            <person name="Shea T."/>
            <person name="Shenoy N."/>
            <person name="Sisk P."/>
            <person name="Stolte C."/>
            <person name="Sykes S."/>
            <person name="Wortman J."/>
            <person name="Nusbaum C."/>
            <person name="Birren B."/>
        </authorList>
    </citation>
    <scope>NUCLEOTIDE SEQUENCE [LARGE SCALE GENOMIC DNA]</scope>
    <source>
        <strain evidence="1">25433</strain>
    </source>
</reference>
<evidence type="ECO:0000313" key="1">
    <source>
        <dbReference type="EMBL" id="EXM12727.1"/>
    </source>
</evidence>
<protein>
    <submittedName>
        <fullName evidence="1">Uncharacterized protein</fullName>
    </submittedName>
</protein>
<proteinExistence type="predicted"/>
<name>X0KVB9_FUSOX</name>
<dbReference type="Proteomes" id="UP000030701">
    <property type="component" value="Unassembled WGS sequence"/>
</dbReference>
<gene>
    <name evidence="1" type="ORF">FOTG_18790</name>
</gene>